<keyword evidence="1" id="KW-0812">Transmembrane</keyword>
<feature type="transmembrane region" description="Helical" evidence="1">
    <location>
        <begin position="48"/>
        <end position="68"/>
    </location>
</feature>
<keyword evidence="3" id="KW-1185">Reference proteome</keyword>
<name>A0A9P7DF03_9AGAM</name>
<dbReference type="AlphaFoldDB" id="A0A9P7DF03"/>
<keyword evidence="1" id="KW-0472">Membrane</keyword>
<sequence>MDIRGYDRICSYMRRYKCFIISNALDTLAFIMSIFMMDKAARYNSLFLMARVIAGYLVLLGWISSTFFREPAKRR</sequence>
<evidence type="ECO:0000256" key="1">
    <source>
        <dbReference type="SAM" id="Phobius"/>
    </source>
</evidence>
<dbReference type="Proteomes" id="UP000719766">
    <property type="component" value="Unassembled WGS sequence"/>
</dbReference>
<dbReference type="OrthoDB" id="2676110at2759"/>
<dbReference type="GeneID" id="64605264"/>
<dbReference type="EMBL" id="JABBWE010000054">
    <property type="protein sequence ID" value="KAG1789928.1"/>
    <property type="molecule type" value="Genomic_DNA"/>
</dbReference>
<reference evidence="2" key="1">
    <citation type="journal article" date="2020" name="New Phytol.">
        <title>Comparative genomics reveals dynamic genome evolution in host specialist ectomycorrhizal fungi.</title>
        <authorList>
            <person name="Lofgren L.A."/>
            <person name="Nguyen N.H."/>
            <person name="Vilgalys R."/>
            <person name="Ruytinx J."/>
            <person name="Liao H.L."/>
            <person name="Branco S."/>
            <person name="Kuo A."/>
            <person name="LaButti K."/>
            <person name="Lipzen A."/>
            <person name="Andreopoulos W."/>
            <person name="Pangilinan J."/>
            <person name="Riley R."/>
            <person name="Hundley H."/>
            <person name="Na H."/>
            <person name="Barry K."/>
            <person name="Grigoriev I.V."/>
            <person name="Stajich J.E."/>
            <person name="Kennedy P.G."/>
        </authorList>
    </citation>
    <scope>NUCLEOTIDE SEQUENCE</scope>
    <source>
        <strain evidence="2">S12</strain>
    </source>
</reference>
<evidence type="ECO:0000313" key="2">
    <source>
        <dbReference type="EMBL" id="KAG1789928.1"/>
    </source>
</evidence>
<feature type="transmembrane region" description="Helical" evidence="1">
    <location>
        <begin position="18"/>
        <end position="36"/>
    </location>
</feature>
<accession>A0A9P7DF03</accession>
<organism evidence="2 3">
    <name type="scientific">Suillus plorans</name>
    <dbReference type="NCBI Taxonomy" id="116603"/>
    <lineage>
        <taxon>Eukaryota</taxon>
        <taxon>Fungi</taxon>
        <taxon>Dikarya</taxon>
        <taxon>Basidiomycota</taxon>
        <taxon>Agaricomycotina</taxon>
        <taxon>Agaricomycetes</taxon>
        <taxon>Agaricomycetidae</taxon>
        <taxon>Boletales</taxon>
        <taxon>Suillineae</taxon>
        <taxon>Suillaceae</taxon>
        <taxon>Suillus</taxon>
    </lineage>
</organism>
<dbReference type="RefSeq" id="XP_041156934.1">
    <property type="nucleotide sequence ID" value="XM_041311500.1"/>
</dbReference>
<evidence type="ECO:0000313" key="3">
    <source>
        <dbReference type="Proteomes" id="UP000719766"/>
    </source>
</evidence>
<comment type="caution">
    <text evidence="2">The sequence shown here is derived from an EMBL/GenBank/DDBJ whole genome shotgun (WGS) entry which is preliminary data.</text>
</comment>
<gene>
    <name evidence="2" type="ORF">HD556DRAFT_750333</name>
</gene>
<protein>
    <submittedName>
        <fullName evidence="2">Uncharacterized protein</fullName>
    </submittedName>
</protein>
<proteinExistence type="predicted"/>
<keyword evidence="1" id="KW-1133">Transmembrane helix</keyword>